<feature type="chain" id="PRO_5043613354" evidence="2">
    <location>
        <begin position="17"/>
        <end position="206"/>
    </location>
</feature>
<feature type="signal peptide" evidence="2">
    <location>
        <begin position="1"/>
        <end position="16"/>
    </location>
</feature>
<feature type="region of interest" description="Disordered" evidence="1">
    <location>
        <begin position="139"/>
        <end position="186"/>
    </location>
</feature>
<name>A0A6I8TXI4_AEDAE</name>
<evidence type="ECO:0000256" key="2">
    <source>
        <dbReference type="SAM" id="SignalP"/>
    </source>
</evidence>
<proteinExistence type="predicted"/>
<reference evidence="3 4" key="1">
    <citation type="submission" date="2017-06" db="EMBL/GenBank/DDBJ databases">
        <title>Aedes aegypti genome working group (AGWG) sequencing and assembly.</title>
        <authorList>
            <consortium name="Aedes aegypti Genome Working Group (AGWG)"/>
            <person name="Matthews B.J."/>
        </authorList>
    </citation>
    <scope>NUCLEOTIDE SEQUENCE [LARGE SCALE GENOMIC DNA]</scope>
    <source>
        <strain evidence="3 4">LVP_AGWG</strain>
    </source>
</reference>
<evidence type="ECO:0000313" key="4">
    <source>
        <dbReference type="Proteomes" id="UP000008820"/>
    </source>
</evidence>
<reference evidence="3" key="2">
    <citation type="submission" date="2020-05" db="UniProtKB">
        <authorList>
            <consortium name="EnsemblMetazoa"/>
        </authorList>
    </citation>
    <scope>IDENTIFICATION</scope>
    <source>
        <strain evidence="3">LVP_AGWG</strain>
    </source>
</reference>
<dbReference type="InParanoid" id="A0A6I8TXI4"/>
<sequence length="206" mass="22417">MKSFLLVLAVVVGCHGQGGFRGYFYPKPSIPFREAPCPTQYRTQILTQTVQYPIYYTSTVQYPVYFTSTVVDQQYLTVYSTLIQPVTQYQTRTSTLVIRPSPVTQYSTLVSTVTVLSSVQDESRPPPVNNAYLPPVSEVSDEARETPCNEYLPPAAVGDARGSSNGANILSSDFESSSGSSGSSVRVAPFGRQSVQLNLGALPPVQ</sequence>
<dbReference type="OrthoDB" id="7739657at2759"/>
<evidence type="ECO:0000256" key="1">
    <source>
        <dbReference type="SAM" id="MobiDB-lite"/>
    </source>
</evidence>
<organism evidence="3 4">
    <name type="scientific">Aedes aegypti</name>
    <name type="common">Yellowfever mosquito</name>
    <name type="synonym">Culex aegypti</name>
    <dbReference type="NCBI Taxonomy" id="7159"/>
    <lineage>
        <taxon>Eukaryota</taxon>
        <taxon>Metazoa</taxon>
        <taxon>Ecdysozoa</taxon>
        <taxon>Arthropoda</taxon>
        <taxon>Hexapoda</taxon>
        <taxon>Insecta</taxon>
        <taxon>Pterygota</taxon>
        <taxon>Neoptera</taxon>
        <taxon>Endopterygota</taxon>
        <taxon>Diptera</taxon>
        <taxon>Nematocera</taxon>
        <taxon>Culicoidea</taxon>
        <taxon>Culicidae</taxon>
        <taxon>Culicinae</taxon>
        <taxon>Aedini</taxon>
        <taxon>Aedes</taxon>
        <taxon>Stegomyia</taxon>
    </lineage>
</organism>
<dbReference type="AlphaFoldDB" id="A0A6I8TXI4"/>
<gene>
    <name evidence="3" type="primary">110676189</name>
</gene>
<evidence type="ECO:0000313" key="3">
    <source>
        <dbReference type="EnsemblMetazoa" id="AAEL020059-PA"/>
    </source>
</evidence>
<dbReference type="Proteomes" id="UP000008820">
    <property type="component" value="Chromosome 2"/>
</dbReference>
<keyword evidence="2" id="KW-0732">Signal</keyword>
<protein>
    <submittedName>
        <fullName evidence="3">Uncharacterized protein</fullName>
    </submittedName>
</protein>
<feature type="compositionally biased region" description="Low complexity" evidence="1">
    <location>
        <begin position="171"/>
        <end position="184"/>
    </location>
</feature>
<accession>A0A6I8TXI4</accession>
<keyword evidence="4" id="KW-1185">Reference proteome</keyword>
<dbReference type="EnsemblMetazoa" id="AAEL020059-RA">
    <property type="protein sequence ID" value="AAEL020059-PA"/>
    <property type="gene ID" value="AAEL020059"/>
</dbReference>